<dbReference type="PANTHER" id="PTHR11227">
    <property type="entry name" value="WD-REPEAT PROTEIN INTERACTING WITH PHOSPHOINOSIDES WIPI -RELATED"/>
    <property type="match status" value="1"/>
</dbReference>
<dbReference type="SMART" id="SM00320">
    <property type="entry name" value="WD40"/>
    <property type="match status" value="2"/>
</dbReference>
<evidence type="ECO:0000256" key="8">
    <source>
        <dbReference type="ARBA" id="ARBA00022753"/>
    </source>
</evidence>
<comment type="similarity">
    <text evidence="12">Belongs to the WD repeat PROPPIN family.</text>
</comment>
<evidence type="ECO:0000256" key="12">
    <source>
        <dbReference type="ARBA" id="ARBA00025740"/>
    </source>
</evidence>
<gene>
    <name evidence="14" type="ORF">BB561_005184</name>
</gene>
<dbReference type="FunFam" id="2.130.10.10:FF:000965">
    <property type="entry name" value="Autophagy-like protein 18 Atg18"/>
    <property type="match status" value="1"/>
</dbReference>
<dbReference type="InterPro" id="IPR036322">
    <property type="entry name" value="WD40_repeat_dom_sf"/>
</dbReference>
<keyword evidence="8" id="KW-0967">Endosome</keyword>
<evidence type="ECO:0000256" key="13">
    <source>
        <dbReference type="ARBA" id="ARBA00039247"/>
    </source>
</evidence>
<organism evidence="14 15">
    <name type="scientific">Smittium simulii</name>
    <dbReference type="NCBI Taxonomy" id="133385"/>
    <lineage>
        <taxon>Eukaryota</taxon>
        <taxon>Fungi</taxon>
        <taxon>Fungi incertae sedis</taxon>
        <taxon>Zoopagomycota</taxon>
        <taxon>Kickxellomycotina</taxon>
        <taxon>Harpellomycetes</taxon>
        <taxon>Harpellales</taxon>
        <taxon>Legeriomycetaceae</taxon>
        <taxon>Smittium</taxon>
    </lineage>
</organism>
<dbReference type="Gene3D" id="2.130.10.10">
    <property type="entry name" value="YVTN repeat-like/Quinoprotein amine dehydrogenase"/>
    <property type="match status" value="1"/>
</dbReference>
<sequence length="445" mass="50199">MNISQTNSDIHFINFNQDFSCISVGSKHGYRIYNCDPFGKCYTKDQGGVGIVEMLFCTSLVALVGSGDQPQLSPRRLLIKNTKRETTICELTFPTTIYNIKLNRRRMVVVLEEQIYIYDISNMKLMHTIETAPNPKGICTMSSSNDHCYIAYPAPSISSSNNLANGGNFSSPIMSDVMIFDGNSCEAMNIIQAHKGIISCLAINSDGTLLATASEKGTVIRVFSIPSSKKIAQFRRGTYSANINNMTFNMKSTMLLVSSDSDTIHIFRIQDGKIRDQNIATIERSTNFSRNQGEMCGTYSSGIQKINNLKSTLKQDSELEKRSRKTIENRQDNSKRISQFYWESSSNVYYTITRLLDATTTFGIKEQDINKNKIMGLHSQHNKYAYTELSLKHHISEFLQMRATLPENNRTGNNTTRLETTSSNRKINSDILRQYNIFSVCKETG</sequence>
<evidence type="ECO:0000256" key="1">
    <source>
        <dbReference type="ARBA" id="ARBA00004148"/>
    </source>
</evidence>
<keyword evidence="7" id="KW-0677">Repeat</keyword>
<proteinExistence type="inferred from homology"/>
<evidence type="ECO:0000256" key="6">
    <source>
        <dbReference type="ARBA" id="ARBA00022574"/>
    </source>
</evidence>
<dbReference type="GO" id="GO:0006914">
    <property type="term" value="P:autophagy"/>
    <property type="evidence" value="ECO:0007669"/>
    <property type="project" value="UniProtKB-KW"/>
</dbReference>
<keyword evidence="6" id="KW-0853">WD repeat</keyword>
<comment type="subcellular location">
    <subcellularLocation>
        <location evidence="2">Endosome membrane</location>
        <topology evidence="2">Peripheral membrane protein</topology>
    </subcellularLocation>
    <subcellularLocation>
        <location evidence="3">Preautophagosomal structure membrane</location>
        <topology evidence="3">Peripheral membrane protein</topology>
    </subcellularLocation>
    <subcellularLocation>
        <location evidence="1">Vacuole membrane</location>
        <topology evidence="1">Peripheral membrane protein</topology>
    </subcellularLocation>
</comment>
<evidence type="ECO:0000256" key="2">
    <source>
        <dbReference type="ARBA" id="ARBA00004481"/>
    </source>
</evidence>
<dbReference type="GO" id="GO:0015031">
    <property type="term" value="P:protein transport"/>
    <property type="evidence" value="ECO:0007669"/>
    <property type="project" value="UniProtKB-KW"/>
</dbReference>
<dbReference type="GO" id="GO:0005774">
    <property type="term" value="C:vacuolar membrane"/>
    <property type="evidence" value="ECO:0007669"/>
    <property type="project" value="UniProtKB-SubCell"/>
</dbReference>
<dbReference type="InterPro" id="IPR015943">
    <property type="entry name" value="WD40/YVTN_repeat-like_dom_sf"/>
</dbReference>
<comment type="caution">
    <text evidence="14">The sequence shown here is derived from an EMBL/GenBank/DDBJ whole genome shotgun (WGS) entry which is preliminary data.</text>
</comment>
<keyword evidence="11" id="KW-0472">Membrane</keyword>
<dbReference type="OrthoDB" id="1667587at2759"/>
<evidence type="ECO:0000313" key="14">
    <source>
        <dbReference type="EMBL" id="PVU89747.1"/>
    </source>
</evidence>
<keyword evidence="9" id="KW-0653">Protein transport</keyword>
<evidence type="ECO:0000256" key="10">
    <source>
        <dbReference type="ARBA" id="ARBA00023006"/>
    </source>
</evidence>
<keyword evidence="15" id="KW-1185">Reference proteome</keyword>
<dbReference type="STRING" id="133385.A0A2T9YBN2"/>
<reference evidence="14 15" key="1">
    <citation type="journal article" date="2018" name="MBio">
        <title>Comparative Genomics Reveals the Core Gene Toolbox for the Fungus-Insect Symbiosis.</title>
        <authorList>
            <person name="Wang Y."/>
            <person name="Stata M."/>
            <person name="Wang W."/>
            <person name="Stajich J.E."/>
            <person name="White M.M."/>
            <person name="Moncalvo J.M."/>
        </authorList>
    </citation>
    <scope>NUCLEOTIDE SEQUENCE [LARGE SCALE GENOMIC DNA]</scope>
    <source>
        <strain evidence="14 15">SWE-8-4</strain>
    </source>
</reference>
<evidence type="ECO:0000256" key="7">
    <source>
        <dbReference type="ARBA" id="ARBA00022737"/>
    </source>
</evidence>
<protein>
    <recommendedName>
        <fullName evidence="13">Autophagy-related protein 18</fullName>
    </recommendedName>
</protein>
<evidence type="ECO:0000256" key="5">
    <source>
        <dbReference type="ARBA" id="ARBA00022554"/>
    </source>
</evidence>
<evidence type="ECO:0000256" key="4">
    <source>
        <dbReference type="ARBA" id="ARBA00022448"/>
    </source>
</evidence>
<evidence type="ECO:0000313" key="15">
    <source>
        <dbReference type="Proteomes" id="UP000245383"/>
    </source>
</evidence>
<accession>A0A2T9YBN2</accession>
<evidence type="ECO:0000256" key="9">
    <source>
        <dbReference type="ARBA" id="ARBA00022927"/>
    </source>
</evidence>
<name>A0A2T9YBN2_9FUNG</name>
<keyword evidence="4" id="KW-0813">Transport</keyword>
<evidence type="ECO:0000256" key="11">
    <source>
        <dbReference type="ARBA" id="ARBA00023136"/>
    </source>
</evidence>
<dbReference type="SUPFAM" id="SSF50978">
    <property type="entry name" value="WD40 repeat-like"/>
    <property type="match status" value="1"/>
</dbReference>
<dbReference type="InterPro" id="IPR001680">
    <property type="entry name" value="WD40_rpt"/>
</dbReference>
<dbReference type="EMBL" id="MBFR01000300">
    <property type="protein sequence ID" value="PVU89747.1"/>
    <property type="molecule type" value="Genomic_DNA"/>
</dbReference>
<dbReference type="Proteomes" id="UP000245383">
    <property type="component" value="Unassembled WGS sequence"/>
</dbReference>
<evidence type="ECO:0000256" key="3">
    <source>
        <dbReference type="ARBA" id="ARBA00004623"/>
    </source>
</evidence>
<dbReference type="GO" id="GO:0010008">
    <property type="term" value="C:endosome membrane"/>
    <property type="evidence" value="ECO:0007669"/>
    <property type="project" value="UniProtKB-SubCell"/>
</dbReference>
<keyword evidence="5" id="KW-0926">Vacuole</keyword>
<dbReference type="AlphaFoldDB" id="A0A2T9YBN2"/>
<dbReference type="Pfam" id="PF21032">
    <property type="entry name" value="PROPPIN"/>
    <property type="match status" value="1"/>
</dbReference>
<dbReference type="InterPro" id="IPR048720">
    <property type="entry name" value="PROPPIN"/>
</dbReference>
<dbReference type="GO" id="GO:0034045">
    <property type="term" value="C:phagophore assembly site membrane"/>
    <property type="evidence" value="ECO:0007669"/>
    <property type="project" value="UniProtKB-SubCell"/>
</dbReference>
<keyword evidence="10" id="KW-0072">Autophagy</keyword>